<reference evidence="1" key="1">
    <citation type="submission" date="2014-09" db="EMBL/GenBank/DDBJ databases">
        <authorList>
            <person name="Magalhaes I.L.F."/>
            <person name="Oliveira U."/>
            <person name="Santos F.R."/>
            <person name="Vidigal T.H.D.A."/>
            <person name="Brescovit A.D."/>
            <person name="Santos A.J."/>
        </authorList>
    </citation>
    <scope>NUCLEOTIDE SEQUENCE</scope>
    <source>
        <tissue evidence="1">Shoot tissue taken approximately 20 cm above the soil surface</tissue>
    </source>
</reference>
<protein>
    <submittedName>
        <fullName evidence="1">Uncharacterized protein</fullName>
    </submittedName>
</protein>
<evidence type="ECO:0000313" key="1">
    <source>
        <dbReference type="EMBL" id="JAD91441.1"/>
    </source>
</evidence>
<organism evidence="1">
    <name type="scientific">Arundo donax</name>
    <name type="common">Giant reed</name>
    <name type="synonym">Donax arundinaceus</name>
    <dbReference type="NCBI Taxonomy" id="35708"/>
    <lineage>
        <taxon>Eukaryota</taxon>
        <taxon>Viridiplantae</taxon>
        <taxon>Streptophyta</taxon>
        <taxon>Embryophyta</taxon>
        <taxon>Tracheophyta</taxon>
        <taxon>Spermatophyta</taxon>
        <taxon>Magnoliopsida</taxon>
        <taxon>Liliopsida</taxon>
        <taxon>Poales</taxon>
        <taxon>Poaceae</taxon>
        <taxon>PACMAD clade</taxon>
        <taxon>Arundinoideae</taxon>
        <taxon>Arundineae</taxon>
        <taxon>Arundo</taxon>
    </lineage>
</organism>
<name>A0A0A9DUG7_ARUDO</name>
<reference evidence="1" key="2">
    <citation type="journal article" date="2015" name="Data Brief">
        <title>Shoot transcriptome of the giant reed, Arundo donax.</title>
        <authorList>
            <person name="Barrero R.A."/>
            <person name="Guerrero F.D."/>
            <person name="Moolhuijzen P."/>
            <person name="Goolsby J.A."/>
            <person name="Tidwell J."/>
            <person name="Bellgard S.E."/>
            <person name="Bellgard M.I."/>
        </authorList>
    </citation>
    <scope>NUCLEOTIDE SEQUENCE</scope>
    <source>
        <tissue evidence="1">Shoot tissue taken approximately 20 cm above the soil surface</tissue>
    </source>
</reference>
<proteinExistence type="predicted"/>
<dbReference type="AlphaFoldDB" id="A0A0A9DUG7"/>
<dbReference type="EMBL" id="GBRH01206454">
    <property type="protein sequence ID" value="JAD91441.1"/>
    <property type="molecule type" value="Transcribed_RNA"/>
</dbReference>
<sequence length="51" mass="5769">MRPTYIRPQLLDNGKSIRASASCNACTLTSGLMVKRFFSLKGFSRELFVKK</sequence>
<accession>A0A0A9DUG7</accession>